<dbReference type="Gene3D" id="1.10.150.130">
    <property type="match status" value="1"/>
</dbReference>
<dbReference type="InterPro" id="IPR050090">
    <property type="entry name" value="Tyrosine_recombinase_XerCD"/>
</dbReference>
<keyword evidence="2" id="KW-0238">DNA-binding</keyword>
<comment type="similarity">
    <text evidence="1">Belongs to the 'phage' integrase family.</text>
</comment>
<gene>
    <name evidence="5" type="ORF">AB8998_09595</name>
</gene>
<keyword evidence="3" id="KW-0233">DNA recombination</keyword>
<dbReference type="Proteomes" id="UP001564760">
    <property type="component" value="Unassembled WGS sequence"/>
</dbReference>
<evidence type="ECO:0000256" key="1">
    <source>
        <dbReference type="ARBA" id="ARBA00008857"/>
    </source>
</evidence>
<dbReference type="PANTHER" id="PTHR30349">
    <property type="entry name" value="PHAGE INTEGRASE-RELATED"/>
    <property type="match status" value="1"/>
</dbReference>
<evidence type="ECO:0000259" key="4">
    <source>
        <dbReference type="PROSITE" id="PS51898"/>
    </source>
</evidence>
<feature type="domain" description="Tyr recombinase" evidence="4">
    <location>
        <begin position="167"/>
        <end position="351"/>
    </location>
</feature>
<name>A0ABV4BZS6_9MYCO</name>
<evidence type="ECO:0000256" key="2">
    <source>
        <dbReference type="ARBA" id="ARBA00023125"/>
    </source>
</evidence>
<evidence type="ECO:0000313" key="5">
    <source>
        <dbReference type="EMBL" id="MEY8015247.1"/>
    </source>
</evidence>
<sequence length="383" mass="41557">MATISKYQTASGATLYRVRYRAPDRGETQKRGFKTKRDAESFANSVEVEKLTGQYVKPSLGRIPVGELAPGWLERKERATAPSHYRMIESAWRVHVQPRWGSVAVADVDVLGIEAWIAAMGRDGGGATTVLRAHGVLSGILADAVKAKRLAANPCKGIENLPRKLARRHVYLSADDVRRLADEAGEYRALVLLLAYCGLRWGEAIGLRVADVEFLRRRLNVSENAVQLGTRHAVGPTKGRQARSVPVPEFVLNELAEQCKGKAPGDLVFAGRGGGYLQRPKSSTGWFQAAVKRAKVQKVTPHDLRHTCASLAVSAGVNVLALQRMLGHKSAKITLDTYADLFDDDLDAVAVSLHARYSTGDNCDSPKLLASCGQNAATGRPEA</sequence>
<dbReference type="RefSeq" id="WP_369737671.1">
    <property type="nucleotide sequence ID" value="NZ_JBGEDP010000001.1"/>
</dbReference>
<dbReference type="SUPFAM" id="SSF56349">
    <property type="entry name" value="DNA breaking-rejoining enzymes"/>
    <property type="match status" value="1"/>
</dbReference>
<comment type="caution">
    <text evidence="5">The sequence shown here is derived from an EMBL/GenBank/DDBJ whole genome shotgun (WGS) entry which is preliminary data.</text>
</comment>
<dbReference type="InterPro" id="IPR002104">
    <property type="entry name" value="Integrase_catalytic"/>
</dbReference>
<accession>A0ABV4BZS6</accession>
<dbReference type="Gene3D" id="1.10.443.10">
    <property type="entry name" value="Intergrase catalytic core"/>
    <property type="match status" value="1"/>
</dbReference>
<protein>
    <submittedName>
        <fullName evidence="5">Tyrosine-type recombinase/integrase</fullName>
    </submittedName>
</protein>
<keyword evidence="6" id="KW-1185">Reference proteome</keyword>
<evidence type="ECO:0000313" key="6">
    <source>
        <dbReference type="Proteomes" id="UP001564760"/>
    </source>
</evidence>
<dbReference type="EMBL" id="JBGEDP010000001">
    <property type="protein sequence ID" value="MEY8015247.1"/>
    <property type="molecule type" value="Genomic_DNA"/>
</dbReference>
<dbReference type="Pfam" id="PF00589">
    <property type="entry name" value="Phage_integrase"/>
    <property type="match status" value="1"/>
</dbReference>
<dbReference type="InterPro" id="IPR010998">
    <property type="entry name" value="Integrase_recombinase_N"/>
</dbReference>
<reference evidence="5 6" key="1">
    <citation type="submission" date="2024-08" db="EMBL/GenBank/DDBJ databases">
        <title>Mycobacterium servetensis sp. nov., a novel rapid-growing mycobacterial species recovered from a human patient in Zaragoza, Spain.</title>
        <authorList>
            <person name="Tristancho-Baro A.I."/>
            <person name="Buenestado-Serrano S."/>
            <person name="Garcia De Viedma D."/>
            <person name="Milagro-Beamonte A."/>
            <person name="Burillo N."/>
            <person name="Sanz S."/>
            <person name="Lopez-Calleja A.I."/>
            <person name="Penas-Utrilla D."/>
            <person name="Guardingo M."/>
            <person name="Garcia M.J."/>
            <person name="Vinuelas-Bayon J."/>
        </authorList>
    </citation>
    <scope>NUCLEOTIDE SEQUENCE [LARGE SCALE GENOMIC DNA]</scope>
    <source>
        <strain evidence="6">HUMS_12744610</strain>
    </source>
</reference>
<dbReference type="CDD" id="cd01189">
    <property type="entry name" value="INT_ICEBs1_C_like"/>
    <property type="match status" value="1"/>
</dbReference>
<dbReference type="PANTHER" id="PTHR30349:SF64">
    <property type="entry name" value="PROPHAGE INTEGRASE INTD-RELATED"/>
    <property type="match status" value="1"/>
</dbReference>
<organism evidence="5 6">
    <name type="scientific">Mycobacterium servetii</name>
    <dbReference type="NCBI Taxonomy" id="3237418"/>
    <lineage>
        <taxon>Bacteria</taxon>
        <taxon>Bacillati</taxon>
        <taxon>Actinomycetota</taxon>
        <taxon>Actinomycetes</taxon>
        <taxon>Mycobacteriales</taxon>
        <taxon>Mycobacteriaceae</taxon>
        <taxon>Mycobacterium</taxon>
    </lineage>
</organism>
<dbReference type="InterPro" id="IPR011010">
    <property type="entry name" value="DNA_brk_join_enz"/>
</dbReference>
<dbReference type="PROSITE" id="PS51898">
    <property type="entry name" value="TYR_RECOMBINASE"/>
    <property type="match status" value="1"/>
</dbReference>
<proteinExistence type="inferred from homology"/>
<evidence type="ECO:0000256" key="3">
    <source>
        <dbReference type="ARBA" id="ARBA00023172"/>
    </source>
</evidence>
<dbReference type="InterPro" id="IPR013762">
    <property type="entry name" value="Integrase-like_cat_sf"/>
</dbReference>